<dbReference type="AlphaFoldDB" id="A0AAW0GF35"/>
<proteinExistence type="predicted"/>
<dbReference type="EMBL" id="JASBNA010000005">
    <property type="protein sequence ID" value="KAK7692001.1"/>
    <property type="molecule type" value="Genomic_DNA"/>
</dbReference>
<accession>A0AAW0GF35</accession>
<organism evidence="1 2">
    <name type="scientific">Cerrena zonata</name>
    <dbReference type="NCBI Taxonomy" id="2478898"/>
    <lineage>
        <taxon>Eukaryota</taxon>
        <taxon>Fungi</taxon>
        <taxon>Dikarya</taxon>
        <taxon>Basidiomycota</taxon>
        <taxon>Agaricomycotina</taxon>
        <taxon>Agaricomycetes</taxon>
        <taxon>Polyporales</taxon>
        <taxon>Cerrenaceae</taxon>
        <taxon>Cerrena</taxon>
    </lineage>
</organism>
<protein>
    <submittedName>
        <fullName evidence="1">Uncharacterized protein</fullName>
    </submittedName>
</protein>
<evidence type="ECO:0000313" key="2">
    <source>
        <dbReference type="Proteomes" id="UP001385951"/>
    </source>
</evidence>
<comment type="caution">
    <text evidence="1">The sequence shown here is derived from an EMBL/GenBank/DDBJ whole genome shotgun (WGS) entry which is preliminary data.</text>
</comment>
<name>A0AAW0GF35_9APHY</name>
<reference evidence="1 2" key="1">
    <citation type="submission" date="2022-09" db="EMBL/GenBank/DDBJ databases">
        <authorList>
            <person name="Palmer J.M."/>
        </authorList>
    </citation>
    <scope>NUCLEOTIDE SEQUENCE [LARGE SCALE GENOMIC DNA]</scope>
    <source>
        <strain evidence="1 2">DSM 7382</strain>
    </source>
</reference>
<gene>
    <name evidence="1" type="ORF">QCA50_005406</name>
</gene>
<dbReference type="Proteomes" id="UP001385951">
    <property type="component" value="Unassembled WGS sequence"/>
</dbReference>
<sequence length="203" mass="22525">MGHKLTTTFILCRTYGVHKAQTLEEWTSTLDLATRWEFTSVRALAIRSIQTLTVPPADCIALCHKYDIADSWTTAAYVALCERIDPLTITEANKLGMEAVVHVVQIRERLRAGNSLTSYGSPTRSAARRQEVIGNRSRTGVTGRSERLQWDIGKSFLDQTQITPPRHIASSNKSIASKSSRQMPVRSARLVAEAFGLPLGSQR</sequence>
<evidence type="ECO:0000313" key="1">
    <source>
        <dbReference type="EMBL" id="KAK7692001.1"/>
    </source>
</evidence>
<keyword evidence="2" id="KW-1185">Reference proteome</keyword>